<dbReference type="Pfam" id="PF01915">
    <property type="entry name" value="Glyco_hydro_3_C"/>
    <property type="match status" value="1"/>
</dbReference>
<evidence type="ECO:0000259" key="4">
    <source>
        <dbReference type="Pfam" id="PF00933"/>
    </source>
</evidence>
<feature type="domain" description="Glycoside hydrolase family 3 C-terminal" evidence="5">
    <location>
        <begin position="377"/>
        <end position="540"/>
    </location>
</feature>
<dbReference type="Gene3D" id="3.20.20.300">
    <property type="entry name" value="Glycoside hydrolase, family 3, N-terminal domain"/>
    <property type="match status" value="1"/>
</dbReference>
<dbReference type="Proteomes" id="UP000092573">
    <property type="component" value="Chromosome"/>
</dbReference>
<dbReference type="STRING" id="1462996.AWM70_10390"/>
<dbReference type="PRINTS" id="PR00133">
    <property type="entry name" value="GLHYDRLASE3"/>
</dbReference>
<dbReference type="KEGG" id="pyg:AWM70_10390"/>
<dbReference type="InterPro" id="IPR050226">
    <property type="entry name" value="NagZ_Beta-hexosaminidase"/>
</dbReference>
<name>A0A1B1N0M4_9BACL</name>
<dbReference type="InterPro" id="IPR036962">
    <property type="entry name" value="Glyco_hydro_3_N_sf"/>
</dbReference>
<dbReference type="SUPFAM" id="SSF52279">
    <property type="entry name" value="Beta-D-glucan exohydrolase, C-terminal domain"/>
    <property type="match status" value="1"/>
</dbReference>
<dbReference type="GO" id="GO:0004553">
    <property type="term" value="F:hydrolase activity, hydrolyzing O-glycosyl compounds"/>
    <property type="evidence" value="ECO:0007669"/>
    <property type="project" value="InterPro"/>
</dbReference>
<dbReference type="PANTHER" id="PTHR30480:SF16">
    <property type="entry name" value="GLYCOSIDE HYDROLASE FAMILY 3 DOMAIN PROTEIN"/>
    <property type="match status" value="1"/>
</dbReference>
<gene>
    <name evidence="6" type="ORF">AWM70_10390</name>
</gene>
<accession>A0A1B1N0M4</accession>
<dbReference type="InterPro" id="IPR017853">
    <property type="entry name" value="GH"/>
</dbReference>
<dbReference type="InterPro" id="IPR036881">
    <property type="entry name" value="Glyco_hydro_3_C_sf"/>
</dbReference>
<dbReference type="Gene3D" id="3.40.50.1700">
    <property type="entry name" value="Glycoside hydrolase family 3 C-terminal domain"/>
    <property type="match status" value="1"/>
</dbReference>
<dbReference type="RefSeq" id="WP_068696130.1">
    <property type="nucleotide sequence ID" value="NZ_CP014167.1"/>
</dbReference>
<dbReference type="InterPro" id="IPR002772">
    <property type="entry name" value="Glyco_hydro_3_C"/>
</dbReference>
<dbReference type="GO" id="GO:0005975">
    <property type="term" value="P:carbohydrate metabolic process"/>
    <property type="evidence" value="ECO:0007669"/>
    <property type="project" value="InterPro"/>
</dbReference>
<evidence type="ECO:0000256" key="2">
    <source>
        <dbReference type="ARBA" id="ARBA00022801"/>
    </source>
</evidence>
<evidence type="ECO:0000259" key="5">
    <source>
        <dbReference type="Pfam" id="PF01915"/>
    </source>
</evidence>
<evidence type="ECO:0000256" key="3">
    <source>
        <dbReference type="ARBA" id="ARBA00023295"/>
    </source>
</evidence>
<dbReference type="SUPFAM" id="SSF51445">
    <property type="entry name" value="(Trans)glycosidases"/>
    <property type="match status" value="1"/>
</dbReference>
<comment type="similarity">
    <text evidence="1">Belongs to the glycosyl hydrolase 3 family.</text>
</comment>
<dbReference type="PANTHER" id="PTHR30480">
    <property type="entry name" value="BETA-HEXOSAMINIDASE-RELATED"/>
    <property type="match status" value="1"/>
</dbReference>
<dbReference type="GO" id="GO:0009254">
    <property type="term" value="P:peptidoglycan turnover"/>
    <property type="evidence" value="ECO:0007669"/>
    <property type="project" value="TreeGrafter"/>
</dbReference>
<evidence type="ECO:0000313" key="7">
    <source>
        <dbReference type="Proteomes" id="UP000092573"/>
    </source>
</evidence>
<protein>
    <submittedName>
        <fullName evidence="6">Glycoside hydrolase</fullName>
    </submittedName>
</protein>
<sequence>MFNHETMSLEQKIGQLFICGFHSYTPDEQITALIEDYQIGGVIYFRRNVESAPQLAKLSADLQKLAMDSSGGLPLLIAIDQEGGMVSRLDHEGISRIPGNMSLGAADDPALTEAIAALSAEELKRLGINLNFAPCVDVNNNPLNPVIGVRSYSEDPHKVALHGEAAVRGFQRSGIIATAKHFPGHGDTEVDSHLGLAVVGHDKQRLYEVELLPFKRMIQAGVKAIMTAHVVFPAFEPKGIPATLSRAVLTDLLRKELGFEGLIVTDCLEMKAIADQYGAAEGAVMALEAGADLVLVSHTLEEQASAIKAVVAAVKSGRLPEAAIDRSLQRILALKSGLAAEAGLTGQTQTPPAEPGMPLLPTEQTVPLLEEAAGRSITLVKNEGNPPQLPLDPAQPTLIVWPELRHRTEVDEAAEYRYTLADALKPYMKEIRLAEVGTRATDAEVEDVLRQAEAYSQIVVVTYTSEGALPEGQVQLVKGLMAKKQNQITVVSVRNPYDLLVFPEVQAYLCAYENRPHALDAVAAVLTGRKQPFGRLPVTLKGLYPIGGGLTQL</sequence>
<keyword evidence="7" id="KW-1185">Reference proteome</keyword>
<evidence type="ECO:0000313" key="6">
    <source>
        <dbReference type="EMBL" id="ANS74956.1"/>
    </source>
</evidence>
<dbReference type="OrthoDB" id="9805821at2"/>
<dbReference type="InterPro" id="IPR001764">
    <property type="entry name" value="Glyco_hydro_3_N"/>
</dbReference>
<dbReference type="AlphaFoldDB" id="A0A1B1N0M4"/>
<proteinExistence type="inferred from homology"/>
<feature type="domain" description="Glycoside hydrolase family 3 N-terminal" evidence="4">
    <location>
        <begin position="9"/>
        <end position="333"/>
    </location>
</feature>
<dbReference type="NCBIfam" id="NF003740">
    <property type="entry name" value="PRK05337.1"/>
    <property type="match status" value="1"/>
</dbReference>
<dbReference type="Pfam" id="PF00933">
    <property type="entry name" value="Glyco_hydro_3"/>
    <property type="match status" value="1"/>
</dbReference>
<evidence type="ECO:0000256" key="1">
    <source>
        <dbReference type="ARBA" id="ARBA00005336"/>
    </source>
</evidence>
<reference evidence="6 7" key="1">
    <citation type="submission" date="2016-01" db="EMBL/GenBank/DDBJ databases">
        <title>Complete Genome Sequence of Paenibacillus yonginensis DCY84, a novel Plant Growth-Promoting Bacteria with Elicitation of Induced Systemic Resistance.</title>
        <authorList>
            <person name="Kim Y.J."/>
            <person name="Yang D.C."/>
            <person name="Sukweenadhi J."/>
        </authorList>
    </citation>
    <scope>NUCLEOTIDE SEQUENCE [LARGE SCALE GENOMIC DNA]</scope>
    <source>
        <strain evidence="6 7">DCY84</strain>
    </source>
</reference>
<keyword evidence="3" id="KW-0326">Glycosidase</keyword>
<dbReference type="EMBL" id="CP014167">
    <property type="protein sequence ID" value="ANS74956.1"/>
    <property type="molecule type" value="Genomic_DNA"/>
</dbReference>
<keyword evidence="2 6" id="KW-0378">Hydrolase</keyword>
<organism evidence="6 7">
    <name type="scientific">Paenibacillus yonginensis</name>
    <dbReference type="NCBI Taxonomy" id="1462996"/>
    <lineage>
        <taxon>Bacteria</taxon>
        <taxon>Bacillati</taxon>
        <taxon>Bacillota</taxon>
        <taxon>Bacilli</taxon>
        <taxon>Bacillales</taxon>
        <taxon>Paenibacillaceae</taxon>
        <taxon>Paenibacillus</taxon>
    </lineage>
</organism>